<dbReference type="GO" id="GO:0008170">
    <property type="term" value="F:N-methyltransferase activity"/>
    <property type="evidence" value="ECO:0007669"/>
    <property type="project" value="UniProtKB-ARBA"/>
</dbReference>
<dbReference type="InterPro" id="IPR011990">
    <property type="entry name" value="TPR-like_helical_dom_sf"/>
</dbReference>
<dbReference type="SUPFAM" id="SSF144232">
    <property type="entry name" value="HIT/MYND zinc finger-like"/>
    <property type="match status" value="1"/>
</dbReference>
<dbReference type="Proteomes" id="UP001445076">
    <property type="component" value="Unassembled WGS sequence"/>
</dbReference>
<name>A0AAW0XR05_CHEQU</name>
<dbReference type="EMBL" id="JARKIK010000016">
    <property type="protein sequence ID" value="KAK8747013.1"/>
    <property type="molecule type" value="Genomic_DNA"/>
</dbReference>
<evidence type="ECO:0000256" key="5">
    <source>
        <dbReference type="ARBA" id="ARBA00022771"/>
    </source>
</evidence>
<evidence type="ECO:0000259" key="12">
    <source>
        <dbReference type="PROSITE" id="PS50280"/>
    </source>
</evidence>
<keyword evidence="5 10" id="KW-0863">Zinc-finger</keyword>
<dbReference type="GO" id="GO:0008757">
    <property type="term" value="F:S-adenosylmethionine-dependent methyltransferase activity"/>
    <property type="evidence" value="ECO:0007669"/>
    <property type="project" value="UniProtKB-ARBA"/>
</dbReference>
<evidence type="ECO:0000256" key="9">
    <source>
        <dbReference type="ARBA" id="ARBA00093680"/>
    </source>
</evidence>
<keyword evidence="4" id="KW-0479">Metal-binding</keyword>
<evidence type="ECO:0000256" key="4">
    <source>
        <dbReference type="ARBA" id="ARBA00022723"/>
    </source>
</evidence>
<dbReference type="CDD" id="cd10536">
    <property type="entry name" value="SET_SMYD4"/>
    <property type="match status" value="1"/>
</dbReference>
<dbReference type="InterPro" id="IPR002893">
    <property type="entry name" value="Znf_MYND"/>
</dbReference>
<keyword evidence="15" id="KW-1185">Reference proteome</keyword>
<dbReference type="PANTHER" id="PTHR46165">
    <property type="entry name" value="SET AND MYND DOMAIN-CONTAINING PROTEIN 4"/>
    <property type="match status" value="1"/>
</dbReference>
<reference evidence="14 15" key="1">
    <citation type="journal article" date="2024" name="BMC Genomics">
        <title>Genome assembly of redclaw crayfish (Cherax quadricarinatus) provides insights into its immune adaptation and hypoxia tolerance.</title>
        <authorList>
            <person name="Liu Z."/>
            <person name="Zheng J."/>
            <person name="Li H."/>
            <person name="Fang K."/>
            <person name="Wang S."/>
            <person name="He J."/>
            <person name="Zhou D."/>
            <person name="Weng S."/>
            <person name="Chi M."/>
            <person name="Gu Z."/>
            <person name="He J."/>
            <person name="Li F."/>
            <person name="Wang M."/>
        </authorList>
    </citation>
    <scope>NUCLEOTIDE SEQUENCE [LARGE SCALE GENOMIC DNA]</scope>
    <source>
        <strain evidence="14">ZL_2023a</strain>
    </source>
</reference>
<evidence type="ECO:0000313" key="14">
    <source>
        <dbReference type="EMBL" id="KAK8747013.1"/>
    </source>
</evidence>
<dbReference type="PROSITE" id="PS50865">
    <property type="entry name" value="ZF_MYND_2"/>
    <property type="match status" value="1"/>
</dbReference>
<evidence type="ECO:0000256" key="7">
    <source>
        <dbReference type="ARBA" id="ARBA00093423"/>
    </source>
</evidence>
<dbReference type="Gene3D" id="1.25.40.10">
    <property type="entry name" value="Tetratricopeptide repeat domain"/>
    <property type="match status" value="1"/>
</dbReference>
<dbReference type="Gene3D" id="2.170.270.10">
    <property type="entry name" value="SET domain"/>
    <property type="match status" value="2"/>
</dbReference>
<dbReference type="GO" id="GO:0008270">
    <property type="term" value="F:zinc ion binding"/>
    <property type="evidence" value="ECO:0007669"/>
    <property type="project" value="UniProtKB-KW"/>
</dbReference>
<dbReference type="Gene3D" id="6.10.140.2220">
    <property type="match status" value="1"/>
</dbReference>
<dbReference type="InterPro" id="IPR052097">
    <property type="entry name" value="SET-MYND_domain_protein"/>
</dbReference>
<gene>
    <name evidence="14" type="ORF">OTU49_016945</name>
</gene>
<feature type="domain" description="MYND-type" evidence="13">
    <location>
        <begin position="339"/>
        <end position="378"/>
    </location>
</feature>
<dbReference type="GO" id="GO:0042826">
    <property type="term" value="F:histone deacetylase binding"/>
    <property type="evidence" value="ECO:0007669"/>
    <property type="project" value="TreeGrafter"/>
</dbReference>
<sequence length="767" mass="87272">MDEYEQFLKKIQEGLLQKESEPDEVQQTTSRENLPRQKQSQQQQQPQREQQQHQASQKSEVLGSPSFQAVYDGICQGIRSSGTLDDIMKDFQALKTDLERVKYIAEMAEIKAMTLEENYAKKSEEDASNYEKVYEMLVPNEASASKALEVMKKCVQKTPVADTTNLALRYMKRAWASLLLEHFDDAKVDAKRSLSLNCPEDLLWNSFEILGYCSARIQDNKAAEHYFQNALENLRKSTVVNEIKATVAGRIMIVFKTVKAKKNKKVSKEEEERVKKRIPQVSHGPHEAFPSASSALDFLITEDRGRCTIAKKDIKPGDILMVDTPYCTMLNPESLSTHCYHCYTRCPTPVPCTSCAKVWYCSEECQVASWGGLHASECTVLNHLMDPGIGKMALLAYRVMTTIKWRGLQKWRRQIENLVEADVVEGEEFYMEEQSLGEAKHETSPGKPFTWEGKYNPRDYRTVLRLITNSTKRTFGDMFKRAITAVYLAHCLRLTGYFGPDDNEDNIIFAASLLLRHLQGGSCNAYEISEFDVGSEGIASTKMIEVGGALYTTISLTNHSCVSNTTRYSVGDKCVLRATRSISRGSEVFDNYGFHFYSVTVNERQEALFNQYKFKCMCEACKWAWPLYPHHPAETLIFRCPAPSCGGPCCYSSSSRSKCNMCGNQQQYTKFVQELELQLSSYRDALDKLRNDDPSSALPILLAHQAFLDRHVVEPVKHYTDIQEATKQCYNYLGNIHQLRQTITLAQPQYRPPPKLKAAPRKVVMHQ</sequence>
<dbReference type="PANTHER" id="PTHR46165:SF7">
    <property type="entry name" value="SET AND MYND DOMAIN-CONTAINING PROTEIN 4"/>
    <property type="match status" value="1"/>
</dbReference>
<feature type="domain" description="SET" evidence="12">
    <location>
        <begin position="294"/>
        <end position="593"/>
    </location>
</feature>
<evidence type="ECO:0000256" key="3">
    <source>
        <dbReference type="ARBA" id="ARBA00022691"/>
    </source>
</evidence>
<evidence type="ECO:0000313" key="15">
    <source>
        <dbReference type="Proteomes" id="UP001445076"/>
    </source>
</evidence>
<proteinExistence type="predicted"/>
<evidence type="ECO:0000256" key="10">
    <source>
        <dbReference type="PROSITE-ProRule" id="PRU00134"/>
    </source>
</evidence>
<comment type="function">
    <text evidence="7">Protein-lysine N-methyltransferase. Monomethylates PRMT5, modulating its transcriptional activity. May also act as a histone methyltransferase. Plays a critical role in cardiac development. Acts as a key epigenetic regulator of gene expression during cardiac development via its dual activities as a methyltransferase and negative regulator of HDAC1.</text>
</comment>
<accession>A0AAW0XR05</accession>
<reference evidence="14" key="2">
    <citation type="submission" date="2024-01" db="EMBL/GenBank/DDBJ databases">
        <authorList>
            <person name="He J."/>
            <person name="Wang M."/>
            <person name="Zheng J."/>
            <person name="Liu Z."/>
        </authorList>
    </citation>
    <scope>NUCLEOTIDE SEQUENCE</scope>
    <source>
        <strain evidence="14">ZL_2023a</strain>
        <tissue evidence="14">Muscle</tissue>
    </source>
</reference>
<dbReference type="InterPro" id="IPR001214">
    <property type="entry name" value="SET_dom"/>
</dbReference>
<dbReference type="Pfam" id="PF00856">
    <property type="entry name" value="SET"/>
    <property type="match status" value="1"/>
</dbReference>
<protein>
    <recommendedName>
        <fullName evidence="8">Protein-lysine N-methyltransferase SMYD4</fullName>
    </recommendedName>
    <alternativeName>
        <fullName evidence="9">SET and MYND domain-containing protein 4</fullName>
    </alternativeName>
</protein>
<dbReference type="GO" id="GO:0008276">
    <property type="term" value="F:protein methyltransferase activity"/>
    <property type="evidence" value="ECO:0007669"/>
    <property type="project" value="UniProtKB-ARBA"/>
</dbReference>
<feature type="region of interest" description="Disordered" evidence="11">
    <location>
        <begin position="13"/>
        <end position="61"/>
    </location>
</feature>
<dbReference type="GO" id="GO:0005634">
    <property type="term" value="C:nucleus"/>
    <property type="evidence" value="ECO:0007669"/>
    <property type="project" value="TreeGrafter"/>
</dbReference>
<dbReference type="GO" id="GO:0005737">
    <property type="term" value="C:cytoplasm"/>
    <property type="evidence" value="ECO:0007669"/>
    <property type="project" value="TreeGrafter"/>
</dbReference>
<evidence type="ECO:0000256" key="8">
    <source>
        <dbReference type="ARBA" id="ARBA00093635"/>
    </source>
</evidence>
<dbReference type="InterPro" id="IPR044421">
    <property type="entry name" value="SMYD4_SET"/>
</dbReference>
<keyword evidence="1" id="KW-0489">Methyltransferase</keyword>
<dbReference type="GO" id="GO:0032259">
    <property type="term" value="P:methylation"/>
    <property type="evidence" value="ECO:0007669"/>
    <property type="project" value="UniProtKB-KW"/>
</dbReference>
<dbReference type="InterPro" id="IPR046341">
    <property type="entry name" value="SET_dom_sf"/>
</dbReference>
<dbReference type="SUPFAM" id="SSF82199">
    <property type="entry name" value="SET domain"/>
    <property type="match status" value="1"/>
</dbReference>
<dbReference type="AlphaFoldDB" id="A0AAW0XR05"/>
<evidence type="ECO:0000256" key="2">
    <source>
        <dbReference type="ARBA" id="ARBA00022679"/>
    </source>
</evidence>
<evidence type="ECO:0000256" key="11">
    <source>
        <dbReference type="SAM" id="MobiDB-lite"/>
    </source>
</evidence>
<evidence type="ECO:0000256" key="6">
    <source>
        <dbReference type="ARBA" id="ARBA00022833"/>
    </source>
</evidence>
<organism evidence="14 15">
    <name type="scientific">Cherax quadricarinatus</name>
    <name type="common">Australian red claw crayfish</name>
    <dbReference type="NCBI Taxonomy" id="27406"/>
    <lineage>
        <taxon>Eukaryota</taxon>
        <taxon>Metazoa</taxon>
        <taxon>Ecdysozoa</taxon>
        <taxon>Arthropoda</taxon>
        <taxon>Crustacea</taxon>
        <taxon>Multicrustacea</taxon>
        <taxon>Malacostraca</taxon>
        <taxon>Eumalacostraca</taxon>
        <taxon>Eucarida</taxon>
        <taxon>Decapoda</taxon>
        <taxon>Pleocyemata</taxon>
        <taxon>Astacidea</taxon>
        <taxon>Parastacoidea</taxon>
        <taxon>Parastacidae</taxon>
        <taxon>Cherax</taxon>
    </lineage>
</organism>
<keyword evidence="6" id="KW-0862">Zinc</keyword>
<evidence type="ECO:0000259" key="13">
    <source>
        <dbReference type="PROSITE" id="PS50865"/>
    </source>
</evidence>
<feature type="compositionally biased region" description="Low complexity" evidence="11">
    <location>
        <begin position="36"/>
        <end position="60"/>
    </location>
</feature>
<dbReference type="Pfam" id="PF01753">
    <property type="entry name" value="zf-MYND"/>
    <property type="match status" value="1"/>
</dbReference>
<dbReference type="Gene3D" id="1.10.220.160">
    <property type="match status" value="1"/>
</dbReference>
<comment type="caution">
    <text evidence="14">The sequence shown here is derived from an EMBL/GenBank/DDBJ whole genome shotgun (WGS) entry which is preliminary data.</text>
</comment>
<keyword evidence="3" id="KW-0949">S-adenosyl-L-methionine</keyword>
<dbReference type="SUPFAM" id="SSF48452">
    <property type="entry name" value="TPR-like"/>
    <property type="match status" value="1"/>
</dbReference>
<keyword evidence="2" id="KW-0808">Transferase</keyword>
<dbReference type="PROSITE" id="PS50280">
    <property type="entry name" value="SET"/>
    <property type="match status" value="1"/>
</dbReference>
<evidence type="ECO:0000256" key="1">
    <source>
        <dbReference type="ARBA" id="ARBA00022603"/>
    </source>
</evidence>
<dbReference type="EMBL" id="JARKIK010000016">
    <property type="protein sequence ID" value="KAK8747014.1"/>
    <property type="molecule type" value="Genomic_DNA"/>
</dbReference>